<feature type="transmembrane region" description="Helical" evidence="1">
    <location>
        <begin position="115"/>
        <end position="133"/>
    </location>
</feature>
<gene>
    <name evidence="2" type="ORF">ACIBG2_39490</name>
</gene>
<reference evidence="2 3" key="1">
    <citation type="submission" date="2024-10" db="EMBL/GenBank/DDBJ databases">
        <title>The Natural Products Discovery Center: Release of the First 8490 Sequenced Strains for Exploring Actinobacteria Biosynthetic Diversity.</title>
        <authorList>
            <person name="Kalkreuter E."/>
            <person name="Kautsar S.A."/>
            <person name="Yang D."/>
            <person name="Bader C.D."/>
            <person name="Teijaro C.N."/>
            <person name="Fluegel L."/>
            <person name="Davis C.M."/>
            <person name="Simpson J.R."/>
            <person name="Lauterbach L."/>
            <person name="Steele A.D."/>
            <person name="Gui C."/>
            <person name="Meng S."/>
            <person name="Li G."/>
            <person name="Viehrig K."/>
            <person name="Ye F."/>
            <person name="Su P."/>
            <person name="Kiefer A.F."/>
            <person name="Nichols A."/>
            <person name="Cepeda A.J."/>
            <person name="Yan W."/>
            <person name="Fan B."/>
            <person name="Jiang Y."/>
            <person name="Adhikari A."/>
            <person name="Zheng C.-J."/>
            <person name="Schuster L."/>
            <person name="Cowan T.M."/>
            <person name="Smanski M.J."/>
            <person name="Chevrette M.G."/>
            <person name="De Carvalho L.P.S."/>
            <person name="Shen B."/>
        </authorList>
    </citation>
    <scope>NUCLEOTIDE SEQUENCE [LARGE SCALE GENOMIC DNA]</scope>
    <source>
        <strain evidence="2 3">NPDC050545</strain>
    </source>
</reference>
<dbReference type="Proteomes" id="UP001612741">
    <property type="component" value="Unassembled WGS sequence"/>
</dbReference>
<keyword evidence="3" id="KW-1185">Reference proteome</keyword>
<name>A0ABW7Z6H4_9ACTN</name>
<accession>A0ABW7Z6H4</accession>
<feature type="transmembrane region" description="Helical" evidence="1">
    <location>
        <begin position="73"/>
        <end position="95"/>
    </location>
</feature>
<evidence type="ECO:0000313" key="2">
    <source>
        <dbReference type="EMBL" id="MFI6503522.1"/>
    </source>
</evidence>
<evidence type="ECO:0000313" key="3">
    <source>
        <dbReference type="Proteomes" id="UP001612741"/>
    </source>
</evidence>
<dbReference type="RefSeq" id="WP_397089295.1">
    <property type="nucleotide sequence ID" value="NZ_JBITGY010000012.1"/>
</dbReference>
<feature type="transmembrane region" description="Helical" evidence="1">
    <location>
        <begin position="39"/>
        <end position="61"/>
    </location>
</feature>
<evidence type="ECO:0000256" key="1">
    <source>
        <dbReference type="SAM" id="Phobius"/>
    </source>
</evidence>
<sequence>MHMWRKGVETGERRAGRGWVLGGAVLASAWLAGGRLPSFAVLTYAVVITIGVAALAAAFWPRADREPAPGGRVPGWVFWAVPAGAFGLAEVWALAVRDPAWPTFSDLLDPVLLAPEWRGLFWVAWLAAGWGLVRR</sequence>
<keyword evidence="1" id="KW-0472">Membrane</keyword>
<feature type="transmembrane region" description="Helical" evidence="1">
    <location>
        <begin position="15"/>
        <end position="33"/>
    </location>
</feature>
<keyword evidence="1" id="KW-1133">Transmembrane helix</keyword>
<proteinExistence type="predicted"/>
<comment type="caution">
    <text evidence="2">The sequence shown here is derived from an EMBL/GenBank/DDBJ whole genome shotgun (WGS) entry which is preliminary data.</text>
</comment>
<keyword evidence="1" id="KW-0812">Transmembrane</keyword>
<protein>
    <submittedName>
        <fullName evidence="2">Uncharacterized protein</fullName>
    </submittedName>
</protein>
<dbReference type="EMBL" id="JBITGY010000012">
    <property type="protein sequence ID" value="MFI6503522.1"/>
    <property type="molecule type" value="Genomic_DNA"/>
</dbReference>
<organism evidence="2 3">
    <name type="scientific">Nonomuraea typhae</name>
    <dbReference type="NCBI Taxonomy" id="2603600"/>
    <lineage>
        <taxon>Bacteria</taxon>
        <taxon>Bacillati</taxon>
        <taxon>Actinomycetota</taxon>
        <taxon>Actinomycetes</taxon>
        <taxon>Streptosporangiales</taxon>
        <taxon>Streptosporangiaceae</taxon>
        <taxon>Nonomuraea</taxon>
    </lineage>
</organism>